<organism evidence="2 3">
    <name type="scientific">Entomospira nematocerorum</name>
    <dbReference type="NCBI Taxonomy" id="2719987"/>
    <lineage>
        <taxon>Bacteria</taxon>
        <taxon>Pseudomonadati</taxon>
        <taxon>Spirochaetota</taxon>
        <taxon>Spirochaetia</taxon>
        <taxon>Spirochaetales</taxon>
        <taxon>Spirochaetaceae</taxon>
        <taxon>Entomospira</taxon>
    </lineage>
</organism>
<evidence type="ECO:0000313" key="2">
    <source>
        <dbReference type="EMBL" id="NIZ47526.1"/>
    </source>
</evidence>
<reference evidence="2" key="1">
    <citation type="submission" date="2020-03" db="EMBL/GenBank/DDBJ databases">
        <title>Spirochaetal bacteria isolated from arthropods constitute a novel genus Entomospira genus novum within the order Spirochaetales.</title>
        <authorList>
            <person name="Grana-Miraglia L."/>
            <person name="Sikutova S."/>
            <person name="Fingerle V."/>
            <person name="Sing A."/>
            <person name="Castillo-Ramirez S."/>
            <person name="Margos G."/>
            <person name="Rudolf I."/>
        </authorList>
    </citation>
    <scope>NUCLEOTIDE SEQUENCE</scope>
    <source>
        <strain evidence="2">BR208</strain>
    </source>
</reference>
<feature type="transmembrane region" description="Helical" evidence="1">
    <location>
        <begin position="6"/>
        <end position="28"/>
    </location>
</feature>
<keyword evidence="1" id="KW-0472">Membrane</keyword>
<keyword evidence="3" id="KW-1185">Reference proteome</keyword>
<dbReference type="AlphaFoldDB" id="A0A968GI30"/>
<dbReference type="RefSeq" id="WP_167703958.1">
    <property type="nucleotide sequence ID" value="NZ_CP118168.1"/>
</dbReference>
<proteinExistence type="predicted"/>
<comment type="caution">
    <text evidence="2">The sequence shown here is derived from an EMBL/GenBank/DDBJ whole genome shotgun (WGS) entry which is preliminary data.</text>
</comment>
<feature type="transmembrane region" description="Helical" evidence="1">
    <location>
        <begin position="40"/>
        <end position="61"/>
    </location>
</feature>
<protein>
    <submittedName>
        <fullName evidence="2">Uncharacterized protein</fullName>
    </submittedName>
</protein>
<feature type="transmembrane region" description="Helical" evidence="1">
    <location>
        <begin position="67"/>
        <end position="89"/>
    </location>
</feature>
<keyword evidence="1" id="KW-1133">Transmembrane helix</keyword>
<dbReference type="EMBL" id="JAATLK010000001">
    <property type="protein sequence ID" value="NIZ47526.1"/>
    <property type="molecule type" value="Genomic_DNA"/>
</dbReference>
<dbReference type="Proteomes" id="UP000752013">
    <property type="component" value="Unassembled WGS sequence"/>
</dbReference>
<gene>
    <name evidence="2" type="ORF">HCT46_06345</name>
</gene>
<name>A0A968GI30_9SPIO</name>
<accession>A0A968GI30</accession>
<keyword evidence="1" id="KW-0812">Transmembrane</keyword>
<evidence type="ECO:0000256" key="1">
    <source>
        <dbReference type="SAM" id="Phobius"/>
    </source>
</evidence>
<sequence>MNNIIFIMNITLFIAGILLFSIRTILFFRSKSYEEQVAMNALATMRVGILLVMVSISGFVGNQLGQSPLAVINIMILVGLIVFLLLILFTAQLSKWLSVLAIRADLQKMQQKGIEDGHEAPKVLIVEEPYTDDE</sequence>
<evidence type="ECO:0000313" key="3">
    <source>
        <dbReference type="Proteomes" id="UP000752013"/>
    </source>
</evidence>